<dbReference type="InterPro" id="IPR000551">
    <property type="entry name" value="MerR-type_HTH_dom"/>
</dbReference>
<evidence type="ECO:0000313" key="5">
    <source>
        <dbReference type="RefSeq" id="WP_028312986.1"/>
    </source>
</evidence>
<dbReference type="SUPFAM" id="SSF46955">
    <property type="entry name" value="Putative DNA-binding domain"/>
    <property type="match status" value="1"/>
</dbReference>
<evidence type="ECO:0000256" key="1">
    <source>
        <dbReference type="ARBA" id="ARBA00023125"/>
    </source>
</evidence>
<evidence type="ECO:0000256" key="2">
    <source>
        <dbReference type="SAM" id="Coils"/>
    </source>
</evidence>
<reference evidence="5" key="5">
    <citation type="submission" date="2025-08" db="UniProtKB">
        <authorList>
            <consortium name="RefSeq"/>
        </authorList>
    </citation>
    <scope>IDENTIFICATION</scope>
</reference>
<dbReference type="CDD" id="cd01109">
    <property type="entry name" value="HTH_YyaN"/>
    <property type="match status" value="1"/>
</dbReference>
<name>A0A8B6X745_9BURK</name>
<reference evidence="5" key="1">
    <citation type="journal article" date="2003" name="FEMS Microbiol. Rev.">
        <title>The MerR family of transcriptional regulators.</title>
        <authorList>
            <person name="Brown N.L."/>
            <person name="Stoyanov J.V."/>
            <person name="Kidd S.P."/>
            <person name="Hobman J.L."/>
        </authorList>
    </citation>
    <scope>NUCLEOTIDE SEQUENCE</scope>
</reference>
<dbReference type="AlphaFoldDB" id="A0A8B6X745"/>
<dbReference type="SMART" id="SM00422">
    <property type="entry name" value="HTH_MERR"/>
    <property type="match status" value="1"/>
</dbReference>
<keyword evidence="1" id="KW-0238">DNA-binding</keyword>
<dbReference type="InterPro" id="IPR009061">
    <property type="entry name" value="DNA-bd_dom_put_sf"/>
</dbReference>
<accession>A0A8B6X745</accession>
<feature type="domain" description="HTH merR-type" evidence="3">
    <location>
        <begin position="1"/>
        <end position="72"/>
    </location>
</feature>
<reference evidence="5" key="4">
    <citation type="journal article" date="2022" name="Acta Biochim. Biophys. Sin.">
        <title>Bacterial MerR family transcription regulators: activationby distortion.</title>
        <authorList>
            <person name="Fang C."/>
            <person name="Zhang Y."/>
        </authorList>
    </citation>
    <scope>NUCLEOTIDE SEQUENCE</scope>
</reference>
<dbReference type="PRINTS" id="PR00040">
    <property type="entry name" value="HTHMERR"/>
</dbReference>
<sequence>MTKPRRISDVAAASGLSAHTLRWYERIGLIDPVAQTGGARRYGDGDLVWIAFLQRLRATGMPIREMQRYAELRRQGDATLAERHALLADHLGRMRAARESLDRSIDAIEEKLHVYRQQLDRR</sequence>
<keyword evidence="4" id="KW-1185">Reference proteome</keyword>
<feature type="coiled-coil region" evidence="2">
    <location>
        <begin position="91"/>
        <end position="118"/>
    </location>
</feature>
<organism evidence="4 5">
    <name type="scientific">Derxia gummosa DSM 723</name>
    <dbReference type="NCBI Taxonomy" id="1121388"/>
    <lineage>
        <taxon>Bacteria</taxon>
        <taxon>Pseudomonadati</taxon>
        <taxon>Pseudomonadota</taxon>
        <taxon>Betaproteobacteria</taxon>
        <taxon>Burkholderiales</taxon>
        <taxon>Alcaligenaceae</taxon>
        <taxon>Derxia</taxon>
    </lineage>
</organism>
<keyword evidence="2" id="KW-0175">Coiled coil</keyword>
<dbReference type="OrthoDB" id="9802944at2"/>
<dbReference type="RefSeq" id="WP_028312986.1">
    <property type="nucleotide sequence ID" value="NZ_KI519499.1"/>
</dbReference>
<dbReference type="Pfam" id="PF13411">
    <property type="entry name" value="MerR_1"/>
    <property type="match status" value="1"/>
</dbReference>
<evidence type="ECO:0000259" key="3">
    <source>
        <dbReference type="PROSITE" id="PS50937"/>
    </source>
</evidence>
<evidence type="ECO:0000313" key="4">
    <source>
        <dbReference type="Proteomes" id="UP000675920"/>
    </source>
</evidence>
<dbReference type="Proteomes" id="UP000675920">
    <property type="component" value="Unplaced"/>
</dbReference>
<dbReference type="InterPro" id="IPR047057">
    <property type="entry name" value="MerR_fam"/>
</dbReference>
<reference evidence="5" key="3">
    <citation type="journal article" date="2007" name="Mol. Microbiol.">
        <title>MerR family transcription activators: similar designs, different specificities.</title>
        <authorList>
            <person name="Hobman J.L."/>
        </authorList>
    </citation>
    <scope>NUCLEOTIDE SEQUENCE</scope>
</reference>
<reference evidence="5" key="2">
    <citation type="journal article" date="2005" name="FEMS Microbiol. Rev.">
        <title>The many faces of the helix-turn-helix domain: transcription regulation and beyond.</title>
        <authorList>
            <person name="Aravind L."/>
            <person name="Anantharaman V."/>
            <person name="Balaji S."/>
            <person name="Babu M.M."/>
            <person name="Iyer L.M."/>
        </authorList>
    </citation>
    <scope>NUCLEOTIDE SEQUENCE</scope>
</reference>
<protein>
    <submittedName>
        <fullName evidence="5">MerR family transcriptional regulator</fullName>
    </submittedName>
</protein>
<dbReference type="PANTHER" id="PTHR30204:SF98">
    <property type="entry name" value="HTH-TYPE TRANSCRIPTIONAL REGULATOR ADHR"/>
    <property type="match status" value="1"/>
</dbReference>
<dbReference type="PROSITE" id="PS00552">
    <property type="entry name" value="HTH_MERR_1"/>
    <property type="match status" value="1"/>
</dbReference>
<dbReference type="Gene3D" id="1.10.1660.10">
    <property type="match status" value="1"/>
</dbReference>
<dbReference type="GO" id="GO:0003677">
    <property type="term" value="F:DNA binding"/>
    <property type="evidence" value="ECO:0007669"/>
    <property type="project" value="UniProtKB-KW"/>
</dbReference>
<dbReference type="PANTHER" id="PTHR30204">
    <property type="entry name" value="REDOX-CYCLING DRUG-SENSING TRANSCRIPTIONAL ACTIVATOR SOXR"/>
    <property type="match status" value="1"/>
</dbReference>
<dbReference type="GO" id="GO:0003700">
    <property type="term" value="F:DNA-binding transcription factor activity"/>
    <property type="evidence" value="ECO:0007669"/>
    <property type="project" value="InterPro"/>
</dbReference>
<proteinExistence type="predicted"/>
<dbReference type="PROSITE" id="PS50937">
    <property type="entry name" value="HTH_MERR_2"/>
    <property type="match status" value="1"/>
</dbReference>